<keyword evidence="2" id="KW-0255">Endonuclease</keyword>
<reference evidence="3" key="3">
    <citation type="submission" date="2024-01" db="EMBL/GenBank/DDBJ databases">
        <authorList>
            <person name="Macesic N."/>
        </authorList>
    </citation>
    <scope>NUCLEOTIDE SEQUENCE</scope>
    <source>
        <strain evidence="3">CPO519</strain>
    </source>
</reference>
<dbReference type="Pfam" id="PF08722">
    <property type="entry name" value="Tn7_TnsA-like_N"/>
    <property type="match status" value="1"/>
</dbReference>
<gene>
    <name evidence="3" type="ORF">P9867_003740</name>
    <name evidence="2" type="ORF">P9867_19030</name>
</gene>
<reference evidence="3 4" key="1">
    <citation type="journal article" date="2023" name="Nat. Commun.">
        <title>Genomic dissection of endemic carbapenem resistance reveals metallo-beta-lactamase dissemination through clonal, plasmid and integron transfer.</title>
        <authorList>
            <person name="Macesic N."/>
            <person name="Hawkey J."/>
            <person name="Vezina B."/>
            <person name="Wisniewski J.A."/>
            <person name="Cottingham H."/>
            <person name="Blakeway L.V."/>
            <person name="Harshegyi T."/>
            <person name="Pragastis K."/>
            <person name="Badoordeen G.Z."/>
            <person name="Dennison A."/>
            <person name="Spelman D.W."/>
            <person name="Jenney A.W.J."/>
            <person name="Peleg A.Y."/>
        </authorList>
    </citation>
    <scope>NUCLEOTIDE SEQUENCE [LARGE SCALE GENOMIC DNA]</scope>
    <source>
        <strain evidence="3 4">CPO519</strain>
    </source>
</reference>
<accession>A0A5P3MDQ1</accession>
<evidence type="ECO:0000259" key="1">
    <source>
        <dbReference type="Pfam" id="PF08722"/>
    </source>
</evidence>
<reference evidence="2" key="2">
    <citation type="submission" date="2023-01" db="EMBL/GenBank/DDBJ databases">
        <title>Genomic dissection of endemic carbapenem resistance: metallo-beta-lactamase gene dissemination through clonal, plasmid and integron transfer pathways.</title>
        <authorList>
            <person name="Macesic N."/>
        </authorList>
    </citation>
    <scope>NUCLEOTIDE SEQUENCE</scope>
    <source>
        <strain evidence="2">CPO519</strain>
    </source>
</reference>
<feature type="domain" description="TnsA endonuclease N-terminal" evidence="1">
    <location>
        <begin position="47"/>
        <end position="126"/>
    </location>
</feature>
<keyword evidence="2" id="KW-0378">Hydrolase</keyword>
<dbReference type="InterPro" id="IPR014833">
    <property type="entry name" value="TnsA_N"/>
</dbReference>
<proteinExistence type="predicted"/>
<comment type="caution">
    <text evidence="2">The sequence shown here is derived from an EMBL/GenBank/DDBJ whole genome shotgun (WGS) entry which is preliminary data.</text>
</comment>
<evidence type="ECO:0000313" key="3">
    <source>
        <dbReference type="EMBL" id="MEC5495681.1"/>
    </source>
</evidence>
<sequence>MAKHGVRRITNRGRDRVIGKFASLKMQQIIQWESQIERDCCYWLEFDRDVIAYRSQPLIISYIFEDRKLRHTPDFEVMRHSLQTGQYQYLEVKPYKKTMEDEFKRKHIARAAHFHLHGHIYDLITDEHLRKDSYLDNIRLLYRYARLTSNPEILLKIKRALPNHSKHTLKVLQNHCVDFGAEMELAYLLLYNGSARFDMEKPLHINTEIEMTWYVGDDDL</sequence>
<dbReference type="EMBL" id="JARTMM010000120">
    <property type="protein sequence ID" value="MDK4883666.1"/>
    <property type="molecule type" value="Genomic_DNA"/>
</dbReference>
<evidence type="ECO:0000313" key="4">
    <source>
        <dbReference type="Proteomes" id="UP001174156"/>
    </source>
</evidence>
<keyword evidence="2" id="KW-0540">Nuclease</keyword>
<protein>
    <submittedName>
        <fullName evidence="2">TnsA endonuclease N-terminal domain-containing protein</fullName>
    </submittedName>
</protein>
<organism evidence="2">
    <name type="scientific">Acinetobacter baumannii</name>
    <dbReference type="NCBI Taxonomy" id="470"/>
    <lineage>
        <taxon>Bacteria</taxon>
        <taxon>Pseudomonadati</taxon>
        <taxon>Pseudomonadota</taxon>
        <taxon>Gammaproteobacteria</taxon>
        <taxon>Moraxellales</taxon>
        <taxon>Moraxellaceae</taxon>
        <taxon>Acinetobacter</taxon>
        <taxon>Acinetobacter calcoaceticus/baumannii complex</taxon>
    </lineage>
</organism>
<name>A0A5P3MDQ1_ACIBA</name>
<dbReference type="RefSeq" id="WP_001052041.1">
    <property type="nucleotide sequence ID" value="NZ_CAXOAB010000019.1"/>
</dbReference>
<dbReference type="EMBL" id="JARTMM020000001">
    <property type="protein sequence ID" value="MEC5495681.1"/>
    <property type="molecule type" value="Genomic_DNA"/>
</dbReference>
<dbReference type="GO" id="GO:0004519">
    <property type="term" value="F:endonuclease activity"/>
    <property type="evidence" value="ECO:0007669"/>
    <property type="project" value="UniProtKB-KW"/>
</dbReference>
<evidence type="ECO:0000313" key="2">
    <source>
        <dbReference type="EMBL" id="MDK4883666.1"/>
    </source>
</evidence>
<dbReference type="AlphaFoldDB" id="A0A5P3MDQ1"/>
<dbReference type="Proteomes" id="UP001174156">
    <property type="component" value="Unassembled WGS sequence"/>
</dbReference>